<name>A0A0E9U7A9_ANGAN</name>
<dbReference type="EMBL" id="GBXM01046803">
    <property type="protein sequence ID" value="JAH61774.1"/>
    <property type="molecule type" value="Transcribed_RNA"/>
</dbReference>
<organism evidence="1">
    <name type="scientific">Anguilla anguilla</name>
    <name type="common">European freshwater eel</name>
    <name type="synonym">Muraena anguilla</name>
    <dbReference type="NCBI Taxonomy" id="7936"/>
    <lineage>
        <taxon>Eukaryota</taxon>
        <taxon>Metazoa</taxon>
        <taxon>Chordata</taxon>
        <taxon>Craniata</taxon>
        <taxon>Vertebrata</taxon>
        <taxon>Euteleostomi</taxon>
        <taxon>Actinopterygii</taxon>
        <taxon>Neopterygii</taxon>
        <taxon>Teleostei</taxon>
        <taxon>Anguilliformes</taxon>
        <taxon>Anguillidae</taxon>
        <taxon>Anguilla</taxon>
    </lineage>
</organism>
<reference evidence="1" key="2">
    <citation type="journal article" date="2015" name="Fish Shellfish Immunol.">
        <title>Early steps in the European eel (Anguilla anguilla)-Vibrio vulnificus interaction in the gills: Role of the RtxA13 toxin.</title>
        <authorList>
            <person name="Callol A."/>
            <person name="Pajuelo D."/>
            <person name="Ebbesson L."/>
            <person name="Teles M."/>
            <person name="MacKenzie S."/>
            <person name="Amaro C."/>
        </authorList>
    </citation>
    <scope>NUCLEOTIDE SEQUENCE</scope>
</reference>
<evidence type="ECO:0000313" key="1">
    <source>
        <dbReference type="EMBL" id="JAH61774.1"/>
    </source>
</evidence>
<dbReference type="AlphaFoldDB" id="A0A0E9U7A9"/>
<proteinExistence type="predicted"/>
<reference evidence="1" key="1">
    <citation type="submission" date="2014-11" db="EMBL/GenBank/DDBJ databases">
        <authorList>
            <person name="Amaro Gonzalez C."/>
        </authorList>
    </citation>
    <scope>NUCLEOTIDE SEQUENCE</scope>
</reference>
<accession>A0A0E9U7A9</accession>
<sequence>MNHCCTVPCPKTFTQRSGLIGVPSFCNFKVAFPVL</sequence>
<protein>
    <submittedName>
        <fullName evidence="1">Uncharacterized protein</fullName>
    </submittedName>
</protein>